<dbReference type="AlphaFoldDB" id="A0A5B7JQF8"/>
<comment type="caution">
    <text evidence="1">The sequence shown here is derived from an EMBL/GenBank/DDBJ whole genome shotgun (WGS) entry which is preliminary data.</text>
</comment>
<reference evidence="1 2" key="1">
    <citation type="submission" date="2019-05" db="EMBL/GenBank/DDBJ databases">
        <title>Another draft genome of Portunus trituberculatus and its Hox gene families provides insights of decapod evolution.</title>
        <authorList>
            <person name="Jeong J.-H."/>
            <person name="Song I."/>
            <person name="Kim S."/>
            <person name="Choi T."/>
            <person name="Kim D."/>
            <person name="Ryu S."/>
            <person name="Kim W."/>
        </authorList>
    </citation>
    <scope>NUCLEOTIDE SEQUENCE [LARGE SCALE GENOMIC DNA]</scope>
    <source>
        <tissue evidence="1">Muscle</tissue>
    </source>
</reference>
<keyword evidence="2" id="KW-1185">Reference proteome</keyword>
<proteinExistence type="predicted"/>
<dbReference type="Proteomes" id="UP000324222">
    <property type="component" value="Unassembled WGS sequence"/>
</dbReference>
<protein>
    <submittedName>
        <fullName evidence="1">Uncharacterized protein</fullName>
    </submittedName>
</protein>
<gene>
    <name evidence="1" type="ORF">E2C01_094444</name>
</gene>
<name>A0A5B7JQF8_PORTR</name>
<dbReference type="EMBL" id="VSRR010116773">
    <property type="protein sequence ID" value="MPC99050.1"/>
    <property type="molecule type" value="Genomic_DNA"/>
</dbReference>
<sequence length="107" mass="11825">MDRGSNLESQFYLGYKDCKNLDKQSTTPGQHGGVTTHSPQRFASRRALLLAKYRLVVSKLGEARKCQADTAEVVVHWSARHTSVGTQLMHAGEELDGWWGHSKGSLG</sequence>
<evidence type="ECO:0000313" key="2">
    <source>
        <dbReference type="Proteomes" id="UP000324222"/>
    </source>
</evidence>
<organism evidence="1 2">
    <name type="scientific">Portunus trituberculatus</name>
    <name type="common">Swimming crab</name>
    <name type="synonym">Neptunus trituberculatus</name>
    <dbReference type="NCBI Taxonomy" id="210409"/>
    <lineage>
        <taxon>Eukaryota</taxon>
        <taxon>Metazoa</taxon>
        <taxon>Ecdysozoa</taxon>
        <taxon>Arthropoda</taxon>
        <taxon>Crustacea</taxon>
        <taxon>Multicrustacea</taxon>
        <taxon>Malacostraca</taxon>
        <taxon>Eumalacostraca</taxon>
        <taxon>Eucarida</taxon>
        <taxon>Decapoda</taxon>
        <taxon>Pleocyemata</taxon>
        <taxon>Brachyura</taxon>
        <taxon>Eubrachyura</taxon>
        <taxon>Portunoidea</taxon>
        <taxon>Portunidae</taxon>
        <taxon>Portuninae</taxon>
        <taxon>Portunus</taxon>
    </lineage>
</organism>
<evidence type="ECO:0000313" key="1">
    <source>
        <dbReference type="EMBL" id="MPC99050.1"/>
    </source>
</evidence>
<accession>A0A5B7JQF8</accession>